<keyword evidence="3" id="KW-0808">Transferase</keyword>
<name>A0A099JT23_9MICO</name>
<evidence type="ECO:0000259" key="1">
    <source>
        <dbReference type="PROSITE" id="PS51186"/>
    </source>
</evidence>
<sequence length="186" mass="19691">MRTPSGNFRTAHLTLRPLRADDADDVFGVFSNPETWRHLPGGRHLLRAQSEGVISKSVASWANFGLGDWAIIDDEGTFVGTGGASMLPGSVWNLGYRLTPTSWGRGFATEVAFAAVAAAAAQDTGRPMTARILSNNPASASVARRVGLSLAWEGATTAGAEPGVTGQIYSDRLLESQALNWLLAHV</sequence>
<dbReference type="SUPFAM" id="SSF55729">
    <property type="entry name" value="Acyl-CoA N-acyltransferases (Nat)"/>
    <property type="match status" value="1"/>
</dbReference>
<accession>A0A099JT23</accession>
<dbReference type="Pfam" id="PF13302">
    <property type="entry name" value="Acetyltransf_3"/>
    <property type="match status" value="1"/>
</dbReference>
<proteinExistence type="predicted"/>
<dbReference type="PANTHER" id="PTHR43792:SF1">
    <property type="entry name" value="N-ACETYLTRANSFERASE DOMAIN-CONTAINING PROTEIN"/>
    <property type="match status" value="1"/>
</dbReference>
<dbReference type="Gene3D" id="3.40.630.30">
    <property type="match status" value="1"/>
</dbReference>
<dbReference type="GO" id="GO:0016747">
    <property type="term" value="F:acyltransferase activity, transferring groups other than amino-acyl groups"/>
    <property type="evidence" value="ECO:0007669"/>
    <property type="project" value="InterPro"/>
</dbReference>
<dbReference type="EMBL" id="JPXF01000005">
    <property type="protein sequence ID" value="KGJ80787.1"/>
    <property type="molecule type" value="Genomic_DNA"/>
</dbReference>
<dbReference type="PROSITE" id="PS51186">
    <property type="entry name" value="GNAT"/>
    <property type="match status" value="1"/>
</dbReference>
<dbReference type="InterPro" id="IPR051531">
    <property type="entry name" value="N-acetyltransferase"/>
</dbReference>
<organism evidence="2 4">
    <name type="scientific">Cryobacterium roopkundense</name>
    <dbReference type="NCBI Taxonomy" id="1001240"/>
    <lineage>
        <taxon>Bacteria</taxon>
        <taxon>Bacillati</taxon>
        <taxon>Actinomycetota</taxon>
        <taxon>Actinomycetes</taxon>
        <taxon>Micrococcales</taxon>
        <taxon>Microbacteriaceae</taxon>
        <taxon>Cryobacterium</taxon>
    </lineage>
</organism>
<comment type="caution">
    <text evidence="2">The sequence shown here is derived from an EMBL/GenBank/DDBJ whole genome shotgun (WGS) entry which is preliminary data.</text>
</comment>
<evidence type="ECO:0000313" key="2">
    <source>
        <dbReference type="EMBL" id="KGJ80787.1"/>
    </source>
</evidence>
<dbReference type="InterPro" id="IPR000182">
    <property type="entry name" value="GNAT_dom"/>
</dbReference>
<reference evidence="2 4" key="1">
    <citation type="submission" date="2014-08" db="EMBL/GenBank/DDBJ databases">
        <authorList>
            <person name="Sisinthy S."/>
        </authorList>
    </citation>
    <scope>NUCLEOTIDE SEQUENCE [LARGE SCALE GENOMIC DNA]</scope>
    <source>
        <strain evidence="2 4">RuG17</strain>
    </source>
</reference>
<evidence type="ECO:0000313" key="5">
    <source>
        <dbReference type="Proteomes" id="UP000561726"/>
    </source>
</evidence>
<feature type="domain" description="N-acetyltransferase" evidence="1">
    <location>
        <begin position="13"/>
        <end position="180"/>
    </location>
</feature>
<dbReference type="InterPro" id="IPR016181">
    <property type="entry name" value="Acyl_CoA_acyltransferase"/>
</dbReference>
<keyword evidence="4" id="KW-1185">Reference proteome</keyword>
<dbReference type="EMBL" id="JACHBQ010000001">
    <property type="protein sequence ID" value="MBB5639683.1"/>
    <property type="molecule type" value="Genomic_DNA"/>
</dbReference>
<dbReference type="PANTHER" id="PTHR43792">
    <property type="entry name" value="GNAT FAMILY, PUTATIVE (AFU_ORTHOLOGUE AFUA_3G00765)-RELATED-RELATED"/>
    <property type="match status" value="1"/>
</dbReference>
<protein>
    <submittedName>
        <fullName evidence="3">RimJ/RimL family protein N-acetyltransferase</fullName>
    </submittedName>
</protein>
<dbReference type="Proteomes" id="UP000561726">
    <property type="component" value="Unassembled WGS sequence"/>
</dbReference>
<reference evidence="3 5" key="2">
    <citation type="submission" date="2020-08" db="EMBL/GenBank/DDBJ databases">
        <title>Sequencing the genomes of 1000 actinobacteria strains.</title>
        <authorList>
            <person name="Klenk H.-P."/>
        </authorList>
    </citation>
    <scope>NUCLEOTIDE SEQUENCE [LARGE SCALE GENOMIC DNA]</scope>
    <source>
        <strain evidence="3 5">DSM 21065</strain>
    </source>
</reference>
<dbReference type="eggNOG" id="COG1670">
    <property type="taxonomic scope" value="Bacteria"/>
</dbReference>
<dbReference type="Proteomes" id="UP000029864">
    <property type="component" value="Unassembled WGS sequence"/>
</dbReference>
<evidence type="ECO:0000313" key="3">
    <source>
        <dbReference type="EMBL" id="MBB5639683.1"/>
    </source>
</evidence>
<dbReference type="OrthoDB" id="3533156at2"/>
<dbReference type="RefSeq" id="WP_035834905.1">
    <property type="nucleotide sequence ID" value="NZ_JACHBQ010000001.1"/>
</dbReference>
<evidence type="ECO:0000313" key="4">
    <source>
        <dbReference type="Proteomes" id="UP000029864"/>
    </source>
</evidence>
<dbReference type="STRING" id="1001240.GY21_02095"/>
<dbReference type="AlphaFoldDB" id="A0A099JT23"/>
<gene>
    <name evidence="3" type="ORF">BJ997_000231</name>
    <name evidence="2" type="ORF">GY21_02095</name>
</gene>